<accession>A0A344UY63</accession>
<evidence type="ECO:0000313" key="2">
    <source>
        <dbReference type="Proteomes" id="UP000251995"/>
    </source>
</evidence>
<reference evidence="1 2" key="1">
    <citation type="submission" date="2017-12" db="EMBL/GenBank/DDBJ databases">
        <title>The whole genome sequence of the Acidipropionibacterium virtanenii sp. nov. type strain JS278.</title>
        <authorList>
            <person name="Laine P."/>
            <person name="Deptula P."/>
            <person name="Varmanen P."/>
            <person name="Auvinen P."/>
        </authorList>
    </citation>
    <scope>NUCLEOTIDE SEQUENCE [LARGE SCALE GENOMIC DNA]</scope>
    <source>
        <strain evidence="1 2">JS278</strain>
    </source>
</reference>
<name>A0A344UY63_9ACTN</name>
<dbReference type="AlphaFoldDB" id="A0A344UY63"/>
<protein>
    <submittedName>
        <fullName evidence="1">Uncharacterized protein</fullName>
    </submittedName>
</protein>
<dbReference type="KEGG" id="acij:JS278_03077"/>
<proteinExistence type="predicted"/>
<dbReference type="EMBL" id="CP025198">
    <property type="protein sequence ID" value="AXE40211.1"/>
    <property type="molecule type" value="Genomic_DNA"/>
</dbReference>
<keyword evidence="2" id="KW-1185">Reference proteome</keyword>
<sequence length="240" mass="26183">MRHHIDQSPSIAQLALWINDAVRCLSVSIADSSRATAVLIAQGVNVQLSALASARVCLESTSRLNYLLDQQDHLLEHALLMLWQDLNDEAPMNRWAQDRQLGAGRPHLPEELEELTTALRWTVNREKGGRFRSLQNPDTGAKSSLPSATTLIKELPIASAEQAWRITSAASHSRTWLLSHEISHPDEPIPAATSLTAAATTIDAVTATARLIGTTFDVPALLHDADRLATTTWGAPPTWA</sequence>
<dbReference type="Proteomes" id="UP000251995">
    <property type="component" value="Chromosome"/>
</dbReference>
<gene>
    <name evidence="1" type="ORF">JS278_03077</name>
</gene>
<evidence type="ECO:0000313" key="1">
    <source>
        <dbReference type="EMBL" id="AXE40211.1"/>
    </source>
</evidence>
<organism evidence="1 2">
    <name type="scientific">Acidipropionibacterium virtanenii</name>
    <dbReference type="NCBI Taxonomy" id="2057246"/>
    <lineage>
        <taxon>Bacteria</taxon>
        <taxon>Bacillati</taxon>
        <taxon>Actinomycetota</taxon>
        <taxon>Actinomycetes</taxon>
        <taxon>Propionibacteriales</taxon>
        <taxon>Propionibacteriaceae</taxon>
        <taxon>Acidipropionibacterium</taxon>
    </lineage>
</organism>